<dbReference type="Proteomes" id="UP001056120">
    <property type="component" value="Linkage Group LG16"/>
</dbReference>
<reference evidence="1 2" key="2">
    <citation type="journal article" date="2022" name="Mol. Ecol. Resour.">
        <title>The genomes of chicory, endive, great burdock and yacon provide insights into Asteraceae paleo-polyploidization history and plant inulin production.</title>
        <authorList>
            <person name="Fan W."/>
            <person name="Wang S."/>
            <person name="Wang H."/>
            <person name="Wang A."/>
            <person name="Jiang F."/>
            <person name="Liu H."/>
            <person name="Zhao H."/>
            <person name="Xu D."/>
            <person name="Zhang Y."/>
        </authorList>
    </citation>
    <scope>NUCLEOTIDE SEQUENCE [LARGE SCALE GENOMIC DNA]</scope>
    <source>
        <strain evidence="2">cv. Yunnan</strain>
        <tissue evidence="1">Leaves</tissue>
    </source>
</reference>
<dbReference type="EMBL" id="CM042033">
    <property type="protein sequence ID" value="KAI3774373.1"/>
    <property type="molecule type" value="Genomic_DNA"/>
</dbReference>
<comment type="caution">
    <text evidence="1">The sequence shown here is derived from an EMBL/GenBank/DDBJ whole genome shotgun (WGS) entry which is preliminary data.</text>
</comment>
<gene>
    <name evidence="1" type="ORF">L1987_48926</name>
</gene>
<accession>A0ACB9FTX0</accession>
<evidence type="ECO:0000313" key="1">
    <source>
        <dbReference type="EMBL" id="KAI3774373.1"/>
    </source>
</evidence>
<proteinExistence type="predicted"/>
<keyword evidence="2" id="KW-1185">Reference proteome</keyword>
<evidence type="ECO:0000313" key="2">
    <source>
        <dbReference type="Proteomes" id="UP001056120"/>
    </source>
</evidence>
<reference evidence="2" key="1">
    <citation type="journal article" date="2022" name="Mol. Ecol. Resour.">
        <title>The genomes of chicory, endive, great burdock and yacon provide insights into Asteraceae palaeo-polyploidization history and plant inulin production.</title>
        <authorList>
            <person name="Fan W."/>
            <person name="Wang S."/>
            <person name="Wang H."/>
            <person name="Wang A."/>
            <person name="Jiang F."/>
            <person name="Liu H."/>
            <person name="Zhao H."/>
            <person name="Xu D."/>
            <person name="Zhang Y."/>
        </authorList>
    </citation>
    <scope>NUCLEOTIDE SEQUENCE [LARGE SCALE GENOMIC DNA]</scope>
    <source>
        <strain evidence="2">cv. Yunnan</strain>
    </source>
</reference>
<protein>
    <submittedName>
        <fullName evidence="1">Uncharacterized protein</fullName>
    </submittedName>
</protein>
<name>A0ACB9FTX0_9ASTR</name>
<organism evidence="1 2">
    <name type="scientific">Smallanthus sonchifolius</name>
    <dbReference type="NCBI Taxonomy" id="185202"/>
    <lineage>
        <taxon>Eukaryota</taxon>
        <taxon>Viridiplantae</taxon>
        <taxon>Streptophyta</taxon>
        <taxon>Embryophyta</taxon>
        <taxon>Tracheophyta</taxon>
        <taxon>Spermatophyta</taxon>
        <taxon>Magnoliopsida</taxon>
        <taxon>eudicotyledons</taxon>
        <taxon>Gunneridae</taxon>
        <taxon>Pentapetalae</taxon>
        <taxon>asterids</taxon>
        <taxon>campanulids</taxon>
        <taxon>Asterales</taxon>
        <taxon>Asteraceae</taxon>
        <taxon>Asteroideae</taxon>
        <taxon>Heliantheae alliance</taxon>
        <taxon>Millerieae</taxon>
        <taxon>Smallanthus</taxon>
    </lineage>
</organism>
<sequence length="137" mass="14316">MPHAPLTQHRRAAPSAASAPPASSASTLNASAPPVSSSTNLHLPKTPSFATNATHPPTVPASPPAAEISSTSITKAEVAAVTEADWRAKEASEWRKKAKEAVNHVVKLMEIEKKKRDGNHKAVIDDVNGNAGDGCRD</sequence>